<dbReference type="OrthoDB" id="5694214at2"/>
<keyword evidence="3 6" id="KW-0732">Signal</keyword>
<dbReference type="EMBL" id="SRSF01000005">
    <property type="protein sequence ID" value="THH37867.1"/>
    <property type="molecule type" value="Genomic_DNA"/>
</dbReference>
<dbReference type="AlphaFoldDB" id="A0A4S4NGT2"/>
<evidence type="ECO:0000313" key="9">
    <source>
        <dbReference type="Proteomes" id="UP000308528"/>
    </source>
</evidence>
<comment type="subcellular location">
    <subcellularLocation>
        <location evidence="1">Cell outer membrane</location>
    </subcellularLocation>
</comment>
<evidence type="ECO:0000256" key="4">
    <source>
        <dbReference type="ARBA" id="ARBA00023136"/>
    </source>
</evidence>
<dbReference type="InterPro" id="IPR012944">
    <property type="entry name" value="SusD_RagB_dom"/>
</dbReference>
<dbReference type="Gene3D" id="1.25.40.10">
    <property type="entry name" value="Tetratricopeptide repeat domain"/>
    <property type="match status" value="1"/>
</dbReference>
<dbReference type="Gene3D" id="1.10.3780.10">
    <property type="entry name" value="SusD-like"/>
    <property type="match status" value="1"/>
</dbReference>
<protein>
    <submittedName>
        <fullName evidence="8">RagB/SusD family nutrient uptake outer membrane protein</fullName>
    </submittedName>
</protein>
<dbReference type="PROSITE" id="PS51257">
    <property type="entry name" value="PROKAR_LIPOPROTEIN"/>
    <property type="match status" value="1"/>
</dbReference>
<feature type="chain" id="PRO_5020760546" evidence="6">
    <location>
        <begin position="20"/>
        <end position="522"/>
    </location>
</feature>
<dbReference type="Pfam" id="PF07980">
    <property type="entry name" value="SusD_RagB"/>
    <property type="match status" value="1"/>
</dbReference>
<comment type="similarity">
    <text evidence="2">Belongs to the SusD family.</text>
</comment>
<keyword evidence="4" id="KW-0472">Membrane</keyword>
<keyword evidence="9" id="KW-1185">Reference proteome</keyword>
<dbReference type="RefSeq" id="WP_136459715.1">
    <property type="nucleotide sequence ID" value="NZ_SRSF01000005.1"/>
</dbReference>
<dbReference type="GO" id="GO:0009279">
    <property type="term" value="C:cell outer membrane"/>
    <property type="evidence" value="ECO:0007669"/>
    <property type="project" value="UniProtKB-SubCell"/>
</dbReference>
<accession>A0A4S4NGT2</accession>
<dbReference type="CDD" id="cd08977">
    <property type="entry name" value="SusD"/>
    <property type="match status" value="1"/>
</dbReference>
<gene>
    <name evidence="8" type="ORF">E4021_12570</name>
</gene>
<dbReference type="SUPFAM" id="SSF48452">
    <property type="entry name" value="TPR-like"/>
    <property type="match status" value="1"/>
</dbReference>
<feature type="signal peptide" evidence="6">
    <location>
        <begin position="1"/>
        <end position="19"/>
    </location>
</feature>
<evidence type="ECO:0000256" key="2">
    <source>
        <dbReference type="ARBA" id="ARBA00006275"/>
    </source>
</evidence>
<dbReference type="Gene3D" id="1.25.40.390">
    <property type="match status" value="1"/>
</dbReference>
<dbReference type="InterPro" id="IPR011990">
    <property type="entry name" value="TPR-like_helical_dom_sf"/>
</dbReference>
<comment type="caution">
    <text evidence="8">The sequence shown here is derived from an EMBL/GenBank/DDBJ whole genome shotgun (WGS) entry which is preliminary data.</text>
</comment>
<keyword evidence="5" id="KW-0998">Cell outer membrane</keyword>
<reference evidence="8 9" key="1">
    <citation type="submission" date="2019-04" db="EMBL/GenBank/DDBJ databases">
        <title>Lewinella litorea sp. nov., isolated from a marine sand.</title>
        <authorList>
            <person name="Yoon J.-H."/>
        </authorList>
    </citation>
    <scope>NUCLEOTIDE SEQUENCE [LARGE SCALE GENOMIC DNA]</scope>
    <source>
        <strain evidence="8 9">HSMS-39</strain>
    </source>
</reference>
<evidence type="ECO:0000256" key="3">
    <source>
        <dbReference type="ARBA" id="ARBA00022729"/>
    </source>
</evidence>
<evidence type="ECO:0000259" key="7">
    <source>
        <dbReference type="Pfam" id="PF07980"/>
    </source>
</evidence>
<evidence type="ECO:0000256" key="6">
    <source>
        <dbReference type="SAM" id="SignalP"/>
    </source>
</evidence>
<organism evidence="8 9">
    <name type="scientific">Neolewinella litorea</name>
    <dbReference type="NCBI Taxonomy" id="2562452"/>
    <lineage>
        <taxon>Bacteria</taxon>
        <taxon>Pseudomonadati</taxon>
        <taxon>Bacteroidota</taxon>
        <taxon>Saprospiria</taxon>
        <taxon>Saprospirales</taxon>
        <taxon>Lewinellaceae</taxon>
        <taxon>Neolewinella</taxon>
    </lineage>
</organism>
<dbReference type="Proteomes" id="UP000308528">
    <property type="component" value="Unassembled WGS sequence"/>
</dbReference>
<evidence type="ECO:0000256" key="5">
    <source>
        <dbReference type="ARBA" id="ARBA00023237"/>
    </source>
</evidence>
<evidence type="ECO:0000256" key="1">
    <source>
        <dbReference type="ARBA" id="ARBA00004442"/>
    </source>
</evidence>
<name>A0A4S4NGT2_9BACT</name>
<evidence type="ECO:0000313" key="8">
    <source>
        <dbReference type="EMBL" id="THH37867.1"/>
    </source>
</evidence>
<feature type="domain" description="RagB/SusD" evidence="7">
    <location>
        <begin position="353"/>
        <end position="522"/>
    </location>
</feature>
<proteinExistence type="inferred from homology"/>
<sequence length="522" mass="58237">MQYRALLLLFLGLALSACTDLELLPQDKADPNAVLSQEGNYESFLARVYAGLAVTGQQGPAGASDIASLDEGFSNYLRQYWQLQELPTETSVIAWGDAGLPELVYQTWTSDNQFIRAMYYRIFFQVSQANEFLRETTPAKLDERGIREGFRPTVEGFRAEARFLRALSYWHAIDMFGDVIFYTEEDAIGGDPPTVRSRGEVFDFLVSELQAIEEQLPAIGAAEYGRVDRGALYMLQAKLYQNAEVYAGQDRHADALAAVERIIDSGVYSLEEDYADLFKADNHTSDELIWSIPFDGQFTQGFGGLTYLTHAPVGGSMDPAEYGIDGGWFGLRATKDLVALFPDVTGDADERAMFYTDGQTLEINNISEFNQGYAVPKYTNVTSEGVTGSDPRFPDTDYPFFRLGDAYLMYAEAVLRGGGGSRARAVELVNELRERAYDSDAGNITDGDLTLDFILAERGRELYWEAQRRTDRIRFNAFTVNGIWPWKGGVPEGRTTSAIYNLYPIPSSEILSNPNLSQNEGY</sequence>